<comment type="caution">
    <text evidence="3">The sequence shown here is derived from an EMBL/GenBank/DDBJ whole genome shotgun (WGS) entry which is preliminary data.</text>
</comment>
<dbReference type="EMBL" id="BDGG01000002">
    <property type="protein sequence ID" value="GAU94614.1"/>
    <property type="molecule type" value="Genomic_DNA"/>
</dbReference>
<dbReference type="Proteomes" id="UP000186922">
    <property type="component" value="Unassembled WGS sequence"/>
</dbReference>
<dbReference type="InterPro" id="IPR001638">
    <property type="entry name" value="Solute-binding_3/MltF_N"/>
</dbReference>
<evidence type="ECO:0000259" key="2">
    <source>
        <dbReference type="Pfam" id="PF00497"/>
    </source>
</evidence>
<name>A0A1D1UY86_RAMVA</name>
<dbReference type="AlphaFoldDB" id="A0A1D1UY86"/>
<organism evidence="3 4">
    <name type="scientific">Ramazzottius varieornatus</name>
    <name type="common">Water bear</name>
    <name type="synonym">Tardigrade</name>
    <dbReference type="NCBI Taxonomy" id="947166"/>
    <lineage>
        <taxon>Eukaryota</taxon>
        <taxon>Metazoa</taxon>
        <taxon>Ecdysozoa</taxon>
        <taxon>Tardigrada</taxon>
        <taxon>Eutardigrada</taxon>
        <taxon>Parachela</taxon>
        <taxon>Hypsibioidea</taxon>
        <taxon>Ramazzottiidae</taxon>
        <taxon>Ramazzottius</taxon>
    </lineage>
</organism>
<proteinExistence type="predicted"/>
<protein>
    <recommendedName>
        <fullName evidence="2">Solute-binding protein family 3/N-terminal domain-containing protein</fullName>
    </recommendedName>
</protein>
<keyword evidence="4" id="KW-1185">Reference proteome</keyword>
<dbReference type="Pfam" id="PF00497">
    <property type="entry name" value="SBP_bac_3"/>
    <property type="match status" value="1"/>
</dbReference>
<sequence>MERALALCILLGVAGIVSAGYGNTGNYGSSGNMGNNGNGGNKGNTSSNCQAKQYAVEGMVSKLFLNAADANGKNSGFIIDFLELMKGASGGWFDYNLTARTDDNYGALVTDLQNKKFDIVAADFTVRSERHAVIDYLQPFLRSQIRILVNNNPSGSPTAEDGVVGDHPTWYIEDDVSVVSLLQISPNATLNDIYKQAKANNRIVDRATGVAAIVAANSPTAFIATSPGIVISNANNPNTARNSLTPDILETAYFAFALQQNQNPLRLCLNILQLTVQETGQLQTLRNQYNLN</sequence>
<feature type="signal peptide" evidence="1">
    <location>
        <begin position="1"/>
        <end position="19"/>
    </location>
</feature>
<feature type="domain" description="Solute-binding protein family 3/N-terminal" evidence="2">
    <location>
        <begin position="68"/>
        <end position="289"/>
    </location>
</feature>
<feature type="chain" id="PRO_5008897782" description="Solute-binding protein family 3/N-terminal domain-containing protein" evidence="1">
    <location>
        <begin position="20"/>
        <end position="292"/>
    </location>
</feature>
<keyword evidence="1" id="KW-0732">Signal</keyword>
<evidence type="ECO:0000313" key="4">
    <source>
        <dbReference type="Proteomes" id="UP000186922"/>
    </source>
</evidence>
<accession>A0A1D1UY86</accession>
<dbReference type="Gene3D" id="3.40.190.10">
    <property type="entry name" value="Periplasmic binding protein-like II"/>
    <property type="match status" value="2"/>
</dbReference>
<reference evidence="3 4" key="1">
    <citation type="journal article" date="2016" name="Nat. Commun.">
        <title>Extremotolerant tardigrade genome and improved radiotolerance of human cultured cells by tardigrade-unique protein.</title>
        <authorList>
            <person name="Hashimoto T."/>
            <person name="Horikawa D.D."/>
            <person name="Saito Y."/>
            <person name="Kuwahara H."/>
            <person name="Kozuka-Hata H."/>
            <person name="Shin-I T."/>
            <person name="Minakuchi Y."/>
            <person name="Ohishi K."/>
            <person name="Motoyama A."/>
            <person name="Aizu T."/>
            <person name="Enomoto A."/>
            <person name="Kondo K."/>
            <person name="Tanaka S."/>
            <person name="Hara Y."/>
            <person name="Koshikawa S."/>
            <person name="Sagara H."/>
            <person name="Miura T."/>
            <person name="Yokobori S."/>
            <person name="Miyagawa K."/>
            <person name="Suzuki Y."/>
            <person name="Kubo T."/>
            <person name="Oyama M."/>
            <person name="Kohara Y."/>
            <person name="Fujiyama A."/>
            <person name="Arakawa K."/>
            <person name="Katayama T."/>
            <person name="Toyoda A."/>
            <person name="Kunieda T."/>
        </authorList>
    </citation>
    <scope>NUCLEOTIDE SEQUENCE [LARGE SCALE GENOMIC DNA]</scope>
    <source>
        <strain evidence="3 4">YOKOZUNA-1</strain>
    </source>
</reference>
<dbReference type="SUPFAM" id="SSF53850">
    <property type="entry name" value="Periplasmic binding protein-like II"/>
    <property type="match status" value="1"/>
</dbReference>
<dbReference type="OrthoDB" id="6274770at2759"/>
<dbReference type="STRING" id="947166.A0A1D1UY86"/>
<evidence type="ECO:0000256" key="1">
    <source>
        <dbReference type="SAM" id="SignalP"/>
    </source>
</evidence>
<gene>
    <name evidence="3" type="primary">RvY_06352-1</name>
    <name evidence="3" type="synonym">RvY_06352.1</name>
    <name evidence="3" type="ORF">RvY_06352</name>
</gene>
<evidence type="ECO:0000313" key="3">
    <source>
        <dbReference type="EMBL" id="GAU94614.1"/>
    </source>
</evidence>